<dbReference type="Proteomes" id="UP000606194">
    <property type="component" value="Unassembled WGS sequence"/>
</dbReference>
<reference evidence="2" key="1">
    <citation type="journal article" date="2014" name="Int. J. Syst. Evol. Microbiol.">
        <title>Complete genome sequence of Corynebacterium casei LMG S-19264T (=DSM 44701T), isolated from a smear-ripened cheese.</title>
        <authorList>
            <consortium name="US DOE Joint Genome Institute (JGI-PGF)"/>
            <person name="Walter F."/>
            <person name="Albersmeier A."/>
            <person name="Kalinowski J."/>
            <person name="Ruckert C."/>
        </authorList>
    </citation>
    <scope>NUCLEOTIDE SEQUENCE</scope>
    <source>
        <strain evidence="2">JCM 4386</strain>
    </source>
</reference>
<dbReference type="EMBL" id="BMTL01000020">
    <property type="protein sequence ID" value="GGS03541.1"/>
    <property type="molecule type" value="Genomic_DNA"/>
</dbReference>
<gene>
    <name evidence="2" type="ORF">GCM10010269_48070</name>
</gene>
<feature type="region of interest" description="Disordered" evidence="1">
    <location>
        <begin position="1"/>
        <end position="55"/>
    </location>
</feature>
<dbReference type="AlphaFoldDB" id="A0A918FYM2"/>
<organism evidence="2 3">
    <name type="scientific">Streptomyces humidus</name>
    <dbReference type="NCBI Taxonomy" id="52259"/>
    <lineage>
        <taxon>Bacteria</taxon>
        <taxon>Bacillati</taxon>
        <taxon>Actinomycetota</taxon>
        <taxon>Actinomycetes</taxon>
        <taxon>Kitasatosporales</taxon>
        <taxon>Streptomycetaceae</taxon>
        <taxon>Streptomyces</taxon>
    </lineage>
</organism>
<proteinExistence type="predicted"/>
<protein>
    <submittedName>
        <fullName evidence="2">Uncharacterized protein</fullName>
    </submittedName>
</protein>
<reference evidence="2" key="2">
    <citation type="submission" date="2020-09" db="EMBL/GenBank/DDBJ databases">
        <authorList>
            <person name="Sun Q."/>
            <person name="Ohkuma M."/>
        </authorList>
    </citation>
    <scope>NUCLEOTIDE SEQUENCE</scope>
    <source>
        <strain evidence="2">JCM 4386</strain>
    </source>
</reference>
<evidence type="ECO:0000313" key="3">
    <source>
        <dbReference type="Proteomes" id="UP000606194"/>
    </source>
</evidence>
<comment type="caution">
    <text evidence="2">The sequence shown here is derived from an EMBL/GenBank/DDBJ whole genome shotgun (WGS) entry which is preliminary data.</text>
</comment>
<sequence>MRPSWESRTPERHPDGTAGPPVHAEEHPGALSGADEPDREAEEVEEAGEDGTVRRTVCDDTVTLVHPAGQACLAGPFPPRGRADRPRARPGRGPTEARRTGRLVKVWP</sequence>
<evidence type="ECO:0000256" key="1">
    <source>
        <dbReference type="SAM" id="MobiDB-lite"/>
    </source>
</evidence>
<accession>A0A918FYM2</accession>
<name>A0A918FYM2_9ACTN</name>
<feature type="compositionally biased region" description="Acidic residues" evidence="1">
    <location>
        <begin position="35"/>
        <end position="49"/>
    </location>
</feature>
<evidence type="ECO:0000313" key="2">
    <source>
        <dbReference type="EMBL" id="GGS03541.1"/>
    </source>
</evidence>
<feature type="region of interest" description="Disordered" evidence="1">
    <location>
        <begin position="69"/>
        <end position="108"/>
    </location>
</feature>
<keyword evidence="3" id="KW-1185">Reference proteome</keyword>